<dbReference type="EMBL" id="JAALHA020000012">
    <property type="protein sequence ID" value="MDR9897318.1"/>
    <property type="molecule type" value="Genomic_DNA"/>
</dbReference>
<evidence type="ECO:0000313" key="13">
    <source>
        <dbReference type="Proteomes" id="UP000667802"/>
    </source>
</evidence>
<evidence type="ECO:0000256" key="10">
    <source>
        <dbReference type="ARBA" id="ARBA00023125"/>
    </source>
</evidence>
<evidence type="ECO:0000256" key="7">
    <source>
        <dbReference type="ARBA" id="ARBA00022759"/>
    </source>
</evidence>
<dbReference type="RefSeq" id="WP_208346016.1">
    <property type="nucleotide sequence ID" value="NZ_CAWQFN010000822.1"/>
</dbReference>
<dbReference type="AlphaFoldDB" id="A0AAP5MBM9"/>
<evidence type="ECO:0000256" key="8">
    <source>
        <dbReference type="ARBA" id="ARBA00022801"/>
    </source>
</evidence>
<comment type="similarity">
    <text evidence="2">Belongs to the HsdR family.</text>
</comment>
<dbReference type="Gene3D" id="3.90.1570.50">
    <property type="match status" value="1"/>
</dbReference>
<evidence type="ECO:0000256" key="6">
    <source>
        <dbReference type="ARBA" id="ARBA00022747"/>
    </source>
</evidence>
<keyword evidence="13" id="KW-1185">Reference proteome</keyword>
<comment type="catalytic activity">
    <reaction evidence="1">
        <text>Endonucleolytic cleavage of DNA to give random double-stranded fragments with terminal 5'-phosphates, ATP is simultaneously hydrolyzed.</text>
        <dbReference type="EC" id="3.1.21.3"/>
    </reaction>
</comment>
<dbReference type="PANTHER" id="PTHR30195">
    <property type="entry name" value="TYPE I SITE-SPECIFIC DEOXYRIBONUCLEASE PROTEIN SUBUNIT M AND R"/>
    <property type="match status" value="1"/>
</dbReference>
<gene>
    <name evidence="12" type="ORF">G7B40_022515</name>
</gene>
<reference evidence="13" key="1">
    <citation type="journal article" date="2021" name="Science">
        <title>Hunting the eagle killer: A cyanobacterial neurotoxin causes vacuolar myelinopathy.</title>
        <authorList>
            <person name="Breinlinger S."/>
            <person name="Phillips T.J."/>
            <person name="Haram B.N."/>
            <person name="Mares J."/>
            <person name="Martinez Yerena J.A."/>
            <person name="Hrouzek P."/>
            <person name="Sobotka R."/>
            <person name="Henderson W.M."/>
            <person name="Schmieder P."/>
            <person name="Williams S.M."/>
            <person name="Lauderdale J.D."/>
            <person name="Wilde H.D."/>
            <person name="Gerrin W."/>
            <person name="Kust A."/>
            <person name="Washington J.W."/>
            <person name="Wagner C."/>
            <person name="Geier B."/>
            <person name="Liebeke M."/>
            <person name="Enke H."/>
            <person name="Niedermeyer T.H.J."/>
            <person name="Wilde S.B."/>
        </authorList>
    </citation>
    <scope>NUCLEOTIDE SEQUENCE [LARGE SCALE GENOMIC DNA]</scope>
    <source>
        <strain evidence="13">Thurmond2011</strain>
    </source>
</reference>
<protein>
    <recommendedName>
        <fullName evidence="3">type I site-specific deoxyribonuclease</fullName>
        <ecNumber evidence="3">3.1.21.3</ecNumber>
    </recommendedName>
</protein>
<dbReference type="GO" id="GO:0009307">
    <property type="term" value="P:DNA restriction-modification system"/>
    <property type="evidence" value="ECO:0007669"/>
    <property type="project" value="UniProtKB-KW"/>
</dbReference>
<keyword evidence="10" id="KW-0238">DNA-binding</keyword>
<dbReference type="InterPro" id="IPR051268">
    <property type="entry name" value="Type-I_R_enzyme_R_subunit"/>
</dbReference>
<sequence>MRSASIRRTAVKLSNFPIKLRHHFGFTVFSVAFPDLLTWFEVLGYTVLLEPDIILGRHKGERSNYTEVVLVDRLSQALRQINPTIPSDIIYSVICQVTSIEAPDVLGNNRRFHQLLTEGVEVEYLLNDKIVRDKVWLIDPSNLAKNDWLVIHPFTVVEGSYAHCPDVVVFINGLPLAVIVNINPGKEKKPLKIAKERLETYRQQIPKLFNYNTLLVICAGNYARVGTLTCESREFFPWHTIDGEDFPQSGASELEVLAQGIFDKRRFLDLVKHFIVFEETEDRINKKLIRRPFCTLKTRLKMSLK</sequence>
<evidence type="ECO:0000256" key="5">
    <source>
        <dbReference type="ARBA" id="ARBA00022741"/>
    </source>
</evidence>
<evidence type="ECO:0000256" key="3">
    <source>
        <dbReference type="ARBA" id="ARBA00012654"/>
    </source>
</evidence>
<dbReference type="GO" id="GO:0009035">
    <property type="term" value="F:type I site-specific deoxyribonuclease activity"/>
    <property type="evidence" value="ECO:0007669"/>
    <property type="project" value="UniProtKB-EC"/>
</dbReference>
<dbReference type="InterPro" id="IPR007409">
    <property type="entry name" value="Restrct_endonuc_type1_HsdR_N"/>
</dbReference>
<evidence type="ECO:0000256" key="4">
    <source>
        <dbReference type="ARBA" id="ARBA00022722"/>
    </source>
</evidence>
<keyword evidence="7 12" id="KW-0255">Endonuclease</keyword>
<dbReference type="CDD" id="cd22332">
    <property type="entry name" value="HsdR_N"/>
    <property type="match status" value="1"/>
</dbReference>
<dbReference type="GO" id="GO:0003677">
    <property type="term" value="F:DNA binding"/>
    <property type="evidence" value="ECO:0007669"/>
    <property type="project" value="UniProtKB-KW"/>
</dbReference>
<feature type="domain" description="Restriction endonuclease type I HsdR N-terminal" evidence="11">
    <location>
        <begin position="37"/>
        <end position="229"/>
    </location>
</feature>
<comment type="caution">
    <text evidence="12">The sequence shown here is derived from an EMBL/GenBank/DDBJ whole genome shotgun (WGS) entry which is preliminary data.</text>
</comment>
<dbReference type="EC" id="3.1.21.3" evidence="3"/>
<keyword evidence="6" id="KW-0680">Restriction system</keyword>
<evidence type="ECO:0000256" key="9">
    <source>
        <dbReference type="ARBA" id="ARBA00022840"/>
    </source>
</evidence>
<evidence type="ECO:0000313" key="12">
    <source>
        <dbReference type="EMBL" id="MDR9897318.1"/>
    </source>
</evidence>
<evidence type="ECO:0000256" key="2">
    <source>
        <dbReference type="ARBA" id="ARBA00008598"/>
    </source>
</evidence>
<keyword evidence="4" id="KW-0540">Nuclease</keyword>
<dbReference type="Proteomes" id="UP000667802">
    <property type="component" value="Unassembled WGS sequence"/>
</dbReference>
<dbReference type="Pfam" id="PF04313">
    <property type="entry name" value="HSDR_N"/>
    <property type="match status" value="1"/>
</dbReference>
<organism evidence="12 13">
    <name type="scientific">Aetokthonos hydrillicola Thurmond2011</name>
    <dbReference type="NCBI Taxonomy" id="2712845"/>
    <lineage>
        <taxon>Bacteria</taxon>
        <taxon>Bacillati</taxon>
        <taxon>Cyanobacteriota</taxon>
        <taxon>Cyanophyceae</taxon>
        <taxon>Nostocales</taxon>
        <taxon>Hapalosiphonaceae</taxon>
        <taxon>Aetokthonos</taxon>
    </lineage>
</organism>
<accession>A0AAP5MBM9</accession>
<evidence type="ECO:0000259" key="11">
    <source>
        <dbReference type="Pfam" id="PF04313"/>
    </source>
</evidence>
<name>A0AAP5MBM9_9CYAN</name>
<evidence type="ECO:0000256" key="1">
    <source>
        <dbReference type="ARBA" id="ARBA00000851"/>
    </source>
</evidence>
<dbReference type="GO" id="GO:0005524">
    <property type="term" value="F:ATP binding"/>
    <property type="evidence" value="ECO:0007669"/>
    <property type="project" value="UniProtKB-KW"/>
</dbReference>
<keyword evidence="9" id="KW-0067">ATP-binding</keyword>
<dbReference type="PANTHER" id="PTHR30195:SF15">
    <property type="entry name" value="TYPE I RESTRICTION ENZYME HINDI ENDONUCLEASE SUBUNIT"/>
    <property type="match status" value="1"/>
</dbReference>
<proteinExistence type="inferred from homology"/>
<keyword evidence="5" id="KW-0547">Nucleotide-binding</keyword>
<keyword evidence="8" id="KW-0378">Hydrolase</keyword>